<dbReference type="Proteomes" id="UP000290289">
    <property type="component" value="Chromosome 10"/>
</dbReference>
<evidence type="ECO:0000313" key="2">
    <source>
        <dbReference type="Proteomes" id="UP000290289"/>
    </source>
</evidence>
<keyword evidence="2" id="KW-1185">Reference proteome</keyword>
<evidence type="ECO:0000313" key="1">
    <source>
        <dbReference type="EMBL" id="RXH87206.1"/>
    </source>
</evidence>
<gene>
    <name evidence="1" type="ORF">DVH24_028706</name>
</gene>
<comment type="caution">
    <text evidence="1">The sequence shown here is derived from an EMBL/GenBank/DDBJ whole genome shotgun (WGS) entry which is preliminary data.</text>
</comment>
<dbReference type="EMBL" id="RDQH01000336">
    <property type="protein sequence ID" value="RXH87206.1"/>
    <property type="molecule type" value="Genomic_DNA"/>
</dbReference>
<dbReference type="AlphaFoldDB" id="A0A498IVC7"/>
<organism evidence="1 2">
    <name type="scientific">Malus domestica</name>
    <name type="common">Apple</name>
    <name type="synonym">Pyrus malus</name>
    <dbReference type="NCBI Taxonomy" id="3750"/>
    <lineage>
        <taxon>Eukaryota</taxon>
        <taxon>Viridiplantae</taxon>
        <taxon>Streptophyta</taxon>
        <taxon>Embryophyta</taxon>
        <taxon>Tracheophyta</taxon>
        <taxon>Spermatophyta</taxon>
        <taxon>Magnoliopsida</taxon>
        <taxon>eudicotyledons</taxon>
        <taxon>Gunneridae</taxon>
        <taxon>Pentapetalae</taxon>
        <taxon>rosids</taxon>
        <taxon>fabids</taxon>
        <taxon>Rosales</taxon>
        <taxon>Rosaceae</taxon>
        <taxon>Amygdaloideae</taxon>
        <taxon>Maleae</taxon>
        <taxon>Malus</taxon>
    </lineage>
</organism>
<sequence length="101" mass="11428">MSINVITHPNYDEQLNLYEILPSLKFGVQNEIFGVLRLHQVLDKKALNEIKRAPRTKLIEVAAHMVASYAVRMGGSHSWDGLEPEWLFNTLASGVNISIRI</sequence>
<accession>A0A498IVC7</accession>
<proteinExistence type="predicted"/>
<reference evidence="1 2" key="1">
    <citation type="submission" date="2018-10" db="EMBL/GenBank/DDBJ databases">
        <title>A high-quality apple genome assembly.</title>
        <authorList>
            <person name="Hu J."/>
        </authorList>
    </citation>
    <scope>NUCLEOTIDE SEQUENCE [LARGE SCALE GENOMIC DNA]</scope>
    <source>
        <strain evidence="2">cv. HFTH1</strain>
        <tissue evidence="1">Young leaf</tissue>
    </source>
</reference>
<name>A0A498IVC7_MALDO</name>
<protein>
    <submittedName>
        <fullName evidence="1">Uncharacterized protein</fullName>
    </submittedName>
</protein>